<keyword evidence="2" id="KW-1185">Reference proteome</keyword>
<evidence type="ECO:0000313" key="2">
    <source>
        <dbReference type="Proteomes" id="UP001497516"/>
    </source>
</evidence>
<dbReference type="AlphaFoldDB" id="A0AAV2DKW3"/>
<organism evidence="1 2">
    <name type="scientific">Linum trigynum</name>
    <dbReference type="NCBI Taxonomy" id="586398"/>
    <lineage>
        <taxon>Eukaryota</taxon>
        <taxon>Viridiplantae</taxon>
        <taxon>Streptophyta</taxon>
        <taxon>Embryophyta</taxon>
        <taxon>Tracheophyta</taxon>
        <taxon>Spermatophyta</taxon>
        <taxon>Magnoliopsida</taxon>
        <taxon>eudicotyledons</taxon>
        <taxon>Gunneridae</taxon>
        <taxon>Pentapetalae</taxon>
        <taxon>rosids</taxon>
        <taxon>fabids</taxon>
        <taxon>Malpighiales</taxon>
        <taxon>Linaceae</taxon>
        <taxon>Linum</taxon>
    </lineage>
</organism>
<sequence>MTCRGFGAGRSWRPFASCLLRAYLPAQRAYSCPCRLKDVSTSWLSSKVHTTIEVGFLRLGGGANQRSSESEGGLPAKI</sequence>
<accession>A0AAV2DKW3</accession>
<proteinExistence type="predicted"/>
<gene>
    <name evidence="1" type="ORF">LTRI10_LOCUS16095</name>
</gene>
<evidence type="ECO:0000313" key="1">
    <source>
        <dbReference type="EMBL" id="CAL1374215.1"/>
    </source>
</evidence>
<reference evidence="1 2" key="1">
    <citation type="submission" date="2024-04" db="EMBL/GenBank/DDBJ databases">
        <authorList>
            <person name="Fracassetti M."/>
        </authorList>
    </citation>
    <scope>NUCLEOTIDE SEQUENCE [LARGE SCALE GENOMIC DNA]</scope>
</reference>
<dbReference type="Proteomes" id="UP001497516">
    <property type="component" value="Chromosome 3"/>
</dbReference>
<protein>
    <recommendedName>
        <fullName evidence="3">Secreted protein</fullName>
    </recommendedName>
</protein>
<dbReference type="EMBL" id="OZ034816">
    <property type="protein sequence ID" value="CAL1374215.1"/>
    <property type="molecule type" value="Genomic_DNA"/>
</dbReference>
<evidence type="ECO:0008006" key="3">
    <source>
        <dbReference type="Google" id="ProtNLM"/>
    </source>
</evidence>
<name>A0AAV2DKW3_9ROSI</name>